<evidence type="ECO:0000313" key="7">
    <source>
        <dbReference type="EMBL" id="PRX15319.1"/>
    </source>
</evidence>
<dbReference type="PANTHER" id="PTHR40980">
    <property type="entry name" value="PLUG DOMAIN-CONTAINING PROTEIN"/>
    <property type="match status" value="1"/>
</dbReference>
<keyword evidence="3" id="KW-0998">Cell outer membrane</keyword>
<dbReference type="InterPro" id="IPR041700">
    <property type="entry name" value="OMP_b-brl_3"/>
</dbReference>
<dbReference type="GO" id="GO:0009279">
    <property type="term" value="C:cell outer membrane"/>
    <property type="evidence" value="ECO:0007669"/>
    <property type="project" value="UniProtKB-SubCell"/>
</dbReference>
<gene>
    <name evidence="6" type="ORF">IL45_10045</name>
    <name evidence="7" type="ORF">LY02_00535</name>
</gene>
<evidence type="ECO:0000256" key="4">
    <source>
        <dbReference type="SAM" id="SignalP"/>
    </source>
</evidence>
<name>A0A084JU48_NONUL</name>
<reference evidence="7 9" key="2">
    <citation type="submission" date="2018-03" db="EMBL/GenBank/DDBJ databases">
        <title>Genomic Encyclopedia of Archaeal and Bacterial Type Strains, Phase II (KMG-II): from individual species to whole genera.</title>
        <authorList>
            <person name="Goeker M."/>
        </authorList>
    </citation>
    <scope>NUCLEOTIDE SEQUENCE [LARGE SCALE GENOMIC DNA]</scope>
    <source>
        <strain evidence="7 9">DSM 22727</strain>
    </source>
</reference>
<evidence type="ECO:0000313" key="8">
    <source>
        <dbReference type="Proteomes" id="UP000028531"/>
    </source>
</evidence>
<dbReference type="Proteomes" id="UP000239997">
    <property type="component" value="Unassembled WGS sequence"/>
</dbReference>
<keyword evidence="2" id="KW-0472">Membrane</keyword>
<reference evidence="6 8" key="1">
    <citation type="submission" date="2014-07" db="EMBL/GenBank/DDBJ databases">
        <title>Draft genome sequence of Nonlabens ulvanivorans, an ulvan degrading bacterium.</title>
        <authorList>
            <person name="Kopel M."/>
            <person name="Helbert W."/>
            <person name="Henrissat B."/>
            <person name="Doniger T."/>
            <person name="Banin E."/>
        </authorList>
    </citation>
    <scope>NUCLEOTIDE SEQUENCE [LARGE SCALE GENOMIC DNA]</scope>
    <source>
        <strain evidence="6 8">PLR</strain>
    </source>
</reference>
<feature type="chain" id="PRO_5001777498" evidence="4">
    <location>
        <begin position="18"/>
        <end position="803"/>
    </location>
</feature>
<dbReference type="EMBL" id="PVNA01000001">
    <property type="protein sequence ID" value="PRX15319.1"/>
    <property type="molecule type" value="Genomic_DNA"/>
</dbReference>
<dbReference type="SUPFAM" id="SSF56935">
    <property type="entry name" value="Porins"/>
    <property type="match status" value="1"/>
</dbReference>
<dbReference type="Gene3D" id="2.40.170.20">
    <property type="entry name" value="TonB-dependent receptor, beta-barrel domain"/>
    <property type="match status" value="1"/>
</dbReference>
<dbReference type="PANTHER" id="PTHR40980:SF4">
    <property type="entry name" value="TONB-DEPENDENT RECEPTOR-LIKE BETA-BARREL DOMAIN-CONTAINING PROTEIN"/>
    <property type="match status" value="1"/>
</dbReference>
<evidence type="ECO:0000256" key="1">
    <source>
        <dbReference type="ARBA" id="ARBA00004442"/>
    </source>
</evidence>
<dbReference type="InterPro" id="IPR036942">
    <property type="entry name" value="Beta-barrel_TonB_sf"/>
</dbReference>
<dbReference type="AlphaFoldDB" id="A0A084JU48"/>
<evidence type="ECO:0000256" key="2">
    <source>
        <dbReference type="ARBA" id="ARBA00023136"/>
    </source>
</evidence>
<dbReference type="EMBL" id="JPJI01000032">
    <property type="protein sequence ID" value="KEZ92482.1"/>
    <property type="molecule type" value="Genomic_DNA"/>
</dbReference>
<keyword evidence="9" id="KW-1185">Reference proteome</keyword>
<comment type="subcellular location">
    <subcellularLocation>
        <location evidence="1">Cell outer membrane</location>
    </subcellularLocation>
</comment>
<proteinExistence type="predicted"/>
<dbReference type="Pfam" id="PF14905">
    <property type="entry name" value="OMP_b-brl_3"/>
    <property type="match status" value="1"/>
</dbReference>
<sequence length="803" mass="90039">MKLISILLLFTSLSTFAQINLTGNLIDSDGAPIAFANVVLLDVEEGTFKYGTSTDETGNFSFPNVINGDYNFNASFVGYVTLSRKLTLQKNTALNNLTLETDAAQLDAVTIIAEKPTIERKSDRLIFNVENTTLSTGNASQILQSTPGVFEMNGTYTVKGSVAQVYINNKRVYLSNEELEQLLSGYSGENVKSVEVIHNPPALYDAEGGAVINIVTSKNVSLGYKGSLTGKYEIDTFAKYNIGTSQYYKNNWLNVYANYNFNPRKDLTLEESQVGFFNNDGTRSSRWFTDLNSVSRSQSHAFNTIIDININEKNSLSILGYLGLDNGREVDTDVNTLILPQGGTMFSGFNTDSSTGRDATIGSLNLGWINIMNDNGGTLSVEGSYFFTEVDNGQDFFSTFFDDTQTTSSTNSFNTVGFQDINIFTAKADYLNQIGAYSLSAGLKYSDISSQSKQDFFDTNMGSSIDPSLSDNYSYDEHIYAAYAQLEREWTKWSFTGGLRLEQTDVVGDSETLGLVNSQNYLGFFPNISVTHNLNEKNDLSLSYKRSIERPRYGDLNPFNNFINDNNIESGNPNLQPAFTNKVTLGWTYDYELFVDAYYIYTKGILDNLPFQNNNTNVLTTQSANLNYEFQYSVDATLIKYPTEKWTSLTSVSAFYMENEFKAIQSISENQRLNTTGFFIQTQNLFELSKDGTLNMLIEADYITSILFGSYKYENMLASSIGFSKRLWNDRAILTAKYSDIFLSQNQPFVSRYANQDNRVLTIPETQLFTIGFTYKFGNFRLDNREPEASEELERTGKKTKGL</sequence>
<dbReference type="OrthoDB" id="8764943at2"/>
<evidence type="ECO:0000313" key="9">
    <source>
        <dbReference type="Proteomes" id="UP000239997"/>
    </source>
</evidence>
<dbReference type="Gene3D" id="2.60.40.1120">
    <property type="entry name" value="Carboxypeptidase-like, regulatory domain"/>
    <property type="match status" value="1"/>
</dbReference>
<feature type="domain" description="Outer membrane protein beta-barrel" evidence="5">
    <location>
        <begin position="372"/>
        <end position="775"/>
    </location>
</feature>
<dbReference type="InterPro" id="IPR008969">
    <property type="entry name" value="CarboxyPept-like_regulatory"/>
</dbReference>
<comment type="caution">
    <text evidence="6">The sequence shown here is derived from an EMBL/GenBank/DDBJ whole genome shotgun (WGS) entry which is preliminary data.</text>
</comment>
<evidence type="ECO:0000256" key="3">
    <source>
        <dbReference type="ARBA" id="ARBA00023237"/>
    </source>
</evidence>
<dbReference type="Pfam" id="PF13620">
    <property type="entry name" value="CarboxypepD_reg"/>
    <property type="match status" value="1"/>
</dbReference>
<accession>A0A084JU48</accession>
<evidence type="ECO:0000313" key="6">
    <source>
        <dbReference type="EMBL" id="KEZ92482.1"/>
    </source>
</evidence>
<keyword evidence="6" id="KW-0675">Receptor</keyword>
<organism evidence="6 8">
    <name type="scientific">Nonlabens ulvanivorans</name>
    <name type="common">Persicivirga ulvanivorans</name>
    <dbReference type="NCBI Taxonomy" id="906888"/>
    <lineage>
        <taxon>Bacteria</taxon>
        <taxon>Pseudomonadati</taxon>
        <taxon>Bacteroidota</taxon>
        <taxon>Flavobacteriia</taxon>
        <taxon>Flavobacteriales</taxon>
        <taxon>Flavobacteriaceae</taxon>
        <taxon>Nonlabens</taxon>
    </lineage>
</organism>
<dbReference type="Proteomes" id="UP000028531">
    <property type="component" value="Unassembled WGS sequence"/>
</dbReference>
<evidence type="ECO:0000259" key="5">
    <source>
        <dbReference type="Pfam" id="PF14905"/>
    </source>
</evidence>
<dbReference type="SUPFAM" id="SSF49464">
    <property type="entry name" value="Carboxypeptidase regulatory domain-like"/>
    <property type="match status" value="1"/>
</dbReference>
<feature type="signal peptide" evidence="4">
    <location>
        <begin position="1"/>
        <end position="17"/>
    </location>
</feature>
<protein>
    <submittedName>
        <fullName evidence="7">Carboxypeptidase-like protein</fullName>
    </submittedName>
    <submittedName>
        <fullName evidence="6">TonB-dependent receptor</fullName>
    </submittedName>
</protein>
<dbReference type="RefSeq" id="WP_036583339.1">
    <property type="nucleotide sequence ID" value="NZ_JPJI01000032.1"/>
</dbReference>
<keyword evidence="4" id="KW-0732">Signal</keyword>